<keyword evidence="3" id="KW-1185">Reference proteome</keyword>
<proteinExistence type="predicted"/>
<organism evidence="2 3">
    <name type="scientific">Terrisporobacter petrolearius</name>
    <dbReference type="NCBI Taxonomy" id="1460447"/>
    <lineage>
        <taxon>Bacteria</taxon>
        <taxon>Bacillati</taxon>
        <taxon>Bacillota</taxon>
        <taxon>Clostridia</taxon>
        <taxon>Peptostreptococcales</taxon>
        <taxon>Peptostreptococcaceae</taxon>
        <taxon>Terrisporobacter</taxon>
    </lineage>
</organism>
<dbReference type="SUPFAM" id="SSF57783">
    <property type="entry name" value="Zinc beta-ribbon"/>
    <property type="match status" value="1"/>
</dbReference>
<dbReference type="EMBL" id="CP154622">
    <property type="protein sequence ID" value="XAM41822.1"/>
    <property type="molecule type" value="Genomic_DNA"/>
</dbReference>
<accession>A0ABZ3FDD4</accession>
<sequence length="657" mass="75168">MLDMNKLNEIVETERMNNLELDARCRAIEIKVANELNKKAKEVMESLEILKTTAEKLMQEEKSIQSQKRIDKQITKLEVYEVLMDTVEHNEKPQGAKIGAITKRLPRNKVTLTIEQIAEKVTNGHSWKASVLSTKSDTSFESTKLVALDIDNKESYTSIKDFLAINSQFKPCLIYKTFSSTEEHERYRVIFAFNKLITDYNEACSLYELVREQYSLVDIDESVGPGKILFGGTEAILISNDVNEMPQLNIKEKLKQQVSYNKNKSCEIVEALEISDLDIIMNLEKLKDRYKGIKLDIDETFEWINQNVKITDVLGIEENKRFKCICEDHEDNNPSARITTYDNEQVYICSCSNSGLRLIGLLSKILDKSAVKTIHFISQCLGLQLGSNYQRETTLYIANIRRHIDKMLKGAVADYLHRRKLYDTYRLIIDFADANIPFKSLSKSGEVVFFLSKRELGKEMNNRKIKGSGSSGTKLIALCELGLLKKLTDEEIRVDALNISRKYATNNRIDYYELVDLSPSVISAAELKIRSFKTCAIRQKGNNANRRAAVLGAEEVNNNINVQSNINISDNKKNKFISSSQELLQSKKYFTEDELRKSYNRKDKNVSKFEAEKLALDFVPILISEGRIKRIRVNTKSRKEYGINAKVKSNSFVYIAA</sequence>
<gene>
    <name evidence="2" type="ORF">TPELB_21350</name>
</gene>
<evidence type="ECO:0000256" key="1">
    <source>
        <dbReference type="SAM" id="Coils"/>
    </source>
</evidence>
<evidence type="ECO:0000313" key="3">
    <source>
        <dbReference type="Proteomes" id="UP001477947"/>
    </source>
</evidence>
<feature type="coiled-coil region" evidence="1">
    <location>
        <begin position="30"/>
        <end position="67"/>
    </location>
</feature>
<reference evidence="2 3" key="1">
    <citation type="submission" date="2024-04" db="EMBL/GenBank/DDBJ databases">
        <title>Isolation and characterization of novel acetogenic strains of the genera Terrisporobacter and Acetoanaerobium.</title>
        <authorList>
            <person name="Boeer T."/>
            <person name="Schueler M.A."/>
            <person name="Lueschen A."/>
            <person name="Eysell L."/>
            <person name="Droege J."/>
            <person name="Heinemann M."/>
            <person name="Engelhardt L."/>
            <person name="Basen M."/>
            <person name="Daniel R."/>
        </authorList>
    </citation>
    <scope>NUCLEOTIDE SEQUENCE [LARGE SCALE GENOMIC DNA]</scope>
    <source>
        <strain evidence="2 3">ELB</strain>
    </source>
</reference>
<dbReference type="Gene3D" id="3.90.580.10">
    <property type="entry name" value="Zinc finger, CHC2-type domain"/>
    <property type="match status" value="1"/>
</dbReference>
<name>A0ABZ3FDD4_9FIRM</name>
<keyword evidence="1" id="KW-0175">Coiled coil</keyword>
<dbReference type="InterPro" id="IPR036977">
    <property type="entry name" value="DNA_primase_Znf_CHC2"/>
</dbReference>
<protein>
    <submittedName>
        <fullName evidence="2">Uncharacterized protein</fullName>
    </submittedName>
</protein>
<dbReference type="Proteomes" id="UP001477947">
    <property type="component" value="Chromosome"/>
</dbReference>
<evidence type="ECO:0000313" key="2">
    <source>
        <dbReference type="EMBL" id="XAM41822.1"/>
    </source>
</evidence>